<evidence type="ECO:0008006" key="3">
    <source>
        <dbReference type="Google" id="ProtNLM"/>
    </source>
</evidence>
<dbReference type="Proteomes" id="UP000008922">
    <property type="component" value="Chromosome"/>
</dbReference>
<dbReference type="OrthoDB" id="164274at2"/>
<dbReference type="EMBL" id="AP012029">
    <property type="protein sequence ID" value="BAJ63448.1"/>
    <property type="molecule type" value="Genomic_DNA"/>
</dbReference>
<protein>
    <recommendedName>
        <fullName evidence="3">Nitrogen regulatory protein P-II</fullName>
    </recommendedName>
</protein>
<dbReference type="AlphaFoldDB" id="E8N4T4"/>
<dbReference type="KEGG" id="atm:ANT_14200"/>
<sequence>MYMVMFVLDDSTLLDDVLDAWYSAGITGATIFESNGIFRQRAKRFNLPVRYALPHVTAKIEANYTLMAIVPDEEAVQACLQASEKVVGDLSQPYTGVFASWPLSFVKGVRIENQTPSSGA</sequence>
<dbReference type="InterPro" id="IPR011322">
    <property type="entry name" value="N-reg_PII-like_a/b"/>
</dbReference>
<evidence type="ECO:0000313" key="2">
    <source>
        <dbReference type="Proteomes" id="UP000008922"/>
    </source>
</evidence>
<name>E8N4T4_ANATU</name>
<dbReference type="InParanoid" id="E8N4T4"/>
<organism evidence="1 2">
    <name type="scientific">Anaerolinea thermophila (strain DSM 14523 / JCM 11388 / NBRC 100420 / UNI-1)</name>
    <dbReference type="NCBI Taxonomy" id="926569"/>
    <lineage>
        <taxon>Bacteria</taxon>
        <taxon>Bacillati</taxon>
        <taxon>Chloroflexota</taxon>
        <taxon>Anaerolineae</taxon>
        <taxon>Anaerolineales</taxon>
        <taxon>Anaerolineaceae</taxon>
        <taxon>Anaerolinea</taxon>
    </lineage>
</organism>
<gene>
    <name evidence="1" type="ordered locus">ANT_14200</name>
</gene>
<dbReference type="STRING" id="926569.ANT_14200"/>
<dbReference type="RefSeq" id="WP_013559830.1">
    <property type="nucleotide sequence ID" value="NC_014960.1"/>
</dbReference>
<proteinExistence type="predicted"/>
<keyword evidence="2" id="KW-1185">Reference proteome</keyword>
<accession>E8N4T4</accession>
<reference evidence="1 2" key="1">
    <citation type="submission" date="2010-12" db="EMBL/GenBank/DDBJ databases">
        <title>Whole genome sequence of Anaerolinea thermophila UNI-1.</title>
        <authorList>
            <person name="Narita-Yamada S."/>
            <person name="Kishi E."/>
            <person name="Watanabe Y."/>
            <person name="Takasaki K."/>
            <person name="Ankai A."/>
            <person name="Oguchi A."/>
            <person name="Fukui S."/>
            <person name="Takahashi M."/>
            <person name="Yashiro I."/>
            <person name="Hosoyama A."/>
            <person name="Sekiguchi Y."/>
            <person name="Hanada S."/>
            <person name="Fujita N."/>
        </authorList>
    </citation>
    <scope>NUCLEOTIDE SEQUENCE [LARGE SCALE GENOMIC DNA]</scope>
    <source>
        <strain evidence="2">DSM 14523 / JCM 11388 / NBRC 100420 / UNI-1</strain>
    </source>
</reference>
<dbReference type="eggNOG" id="COG0347">
    <property type="taxonomic scope" value="Bacteria"/>
</dbReference>
<dbReference type="HOGENOM" id="CLU_155828_0_0_0"/>
<dbReference type="SUPFAM" id="SSF54913">
    <property type="entry name" value="GlnB-like"/>
    <property type="match status" value="1"/>
</dbReference>
<evidence type="ECO:0000313" key="1">
    <source>
        <dbReference type="EMBL" id="BAJ63448.1"/>
    </source>
</evidence>